<dbReference type="InterPro" id="IPR014729">
    <property type="entry name" value="Rossmann-like_a/b/a_fold"/>
</dbReference>
<gene>
    <name evidence="2" type="ORF">V2E24_03290</name>
</gene>
<accession>A0ABU7MM25</accession>
<dbReference type="Proteomes" id="UP001344817">
    <property type="component" value="Unassembled WGS sequence"/>
</dbReference>
<dbReference type="NCBIfam" id="TIGR00125">
    <property type="entry name" value="cyt_tran_rel"/>
    <property type="match status" value="1"/>
</dbReference>
<evidence type="ECO:0000256" key="1">
    <source>
        <dbReference type="ARBA" id="ARBA00022884"/>
    </source>
</evidence>
<sequence length="305" mass="35310">MKLKKVKIGIVAEYNPFHNGHIYQLQYAKKLFPNSQIIVAMSHKYTQRGEIAVASYRQRKKYAKKYGADKFVKLGVNISSQAAHIFAKEAVLKLNKKKIDYLLFGSESDNVENLLFLAQTLKNNKQQYNQLVKKHLKNKGTSFPKACNLALEELTNQQITLPNDILGIEYVKTIVDNDLKIKPISIKRTIDFHSETTHLNFASASKLRSMLKNNQDISEFSPMIINPKKIKYIENLYPKFQKIVKNKSAKELTKYKMISEGIENLFKKHIDQPSYEAFVQECTSKRYTSSRIKRTILFVLLKIKK</sequence>
<keyword evidence="1" id="KW-0694">RNA-binding</keyword>
<dbReference type="Gene3D" id="3.40.50.620">
    <property type="entry name" value="HUPs"/>
    <property type="match status" value="1"/>
</dbReference>
<dbReference type="InterPro" id="IPR008513">
    <property type="entry name" value="tRNA(Met)_cyd_acetate_ligase"/>
</dbReference>
<evidence type="ECO:0000313" key="3">
    <source>
        <dbReference type="Proteomes" id="UP001344817"/>
    </source>
</evidence>
<dbReference type="PANTHER" id="PTHR37825">
    <property type="entry name" value="TRNA(MET) CYTIDINE ACETATE LIGASE"/>
    <property type="match status" value="1"/>
</dbReference>
<dbReference type="SUPFAM" id="SSF52374">
    <property type="entry name" value="Nucleotidylyl transferase"/>
    <property type="match status" value="1"/>
</dbReference>
<evidence type="ECO:0000313" key="2">
    <source>
        <dbReference type="EMBL" id="MEE3928586.1"/>
    </source>
</evidence>
<protein>
    <submittedName>
        <fullName evidence="2">Nucleotidyltransferase</fullName>
    </submittedName>
</protein>
<comment type="caution">
    <text evidence="2">The sequence shown here is derived from an EMBL/GenBank/DDBJ whole genome shotgun (WGS) entry which is preliminary data.</text>
</comment>
<proteinExistence type="predicted"/>
<dbReference type="InterPro" id="IPR004821">
    <property type="entry name" value="Cyt_trans-like"/>
</dbReference>
<keyword evidence="3" id="KW-1185">Reference proteome</keyword>
<reference evidence="2" key="1">
    <citation type="submission" date="2024-01" db="EMBL/GenBank/DDBJ databases">
        <title>Genome sequence of Mycoplasma ciconiae type strain DSM 25251.</title>
        <authorList>
            <person name="Spergser J."/>
        </authorList>
    </citation>
    <scope>NUCLEOTIDE SEQUENCE [LARGE SCALE GENOMIC DNA]</scope>
    <source>
        <strain evidence="2">DSM 25251</strain>
    </source>
</reference>
<organism evidence="2 3">
    <name type="scientific">Mycoplasmopsis ciconiae</name>
    <dbReference type="NCBI Taxonomy" id="561067"/>
    <lineage>
        <taxon>Bacteria</taxon>
        <taxon>Bacillati</taxon>
        <taxon>Mycoplasmatota</taxon>
        <taxon>Mycoplasmoidales</taxon>
        <taxon>Metamycoplasmataceae</taxon>
        <taxon>Mycoplasmopsis</taxon>
    </lineage>
</organism>
<dbReference type="Pfam" id="PF05636">
    <property type="entry name" value="HIGH_NTase1"/>
    <property type="match status" value="1"/>
</dbReference>
<dbReference type="RefSeq" id="WP_330500999.1">
    <property type="nucleotide sequence ID" value="NZ_JAZDWZ010000012.1"/>
</dbReference>
<dbReference type="NCBIfam" id="NF010192">
    <property type="entry name" value="PRK13671.1"/>
    <property type="match status" value="1"/>
</dbReference>
<dbReference type="EMBL" id="JAZDWZ010000012">
    <property type="protein sequence ID" value="MEE3928586.1"/>
    <property type="molecule type" value="Genomic_DNA"/>
</dbReference>
<dbReference type="PANTHER" id="PTHR37825:SF1">
    <property type="entry name" value="TRNA(MET) CYTIDINE ACETATE LIGASE"/>
    <property type="match status" value="1"/>
</dbReference>
<name>A0ABU7MM25_9BACT</name>